<organism evidence="1 2">
    <name type="scientific">Lactuca saligna</name>
    <name type="common">Willowleaf lettuce</name>
    <dbReference type="NCBI Taxonomy" id="75948"/>
    <lineage>
        <taxon>Eukaryota</taxon>
        <taxon>Viridiplantae</taxon>
        <taxon>Streptophyta</taxon>
        <taxon>Embryophyta</taxon>
        <taxon>Tracheophyta</taxon>
        <taxon>Spermatophyta</taxon>
        <taxon>Magnoliopsida</taxon>
        <taxon>eudicotyledons</taxon>
        <taxon>Gunneridae</taxon>
        <taxon>Pentapetalae</taxon>
        <taxon>asterids</taxon>
        <taxon>campanulids</taxon>
        <taxon>Asterales</taxon>
        <taxon>Asteraceae</taxon>
        <taxon>Cichorioideae</taxon>
        <taxon>Cichorieae</taxon>
        <taxon>Lactucinae</taxon>
        <taxon>Lactuca</taxon>
    </lineage>
</organism>
<name>A0AA35YT93_LACSI</name>
<dbReference type="Proteomes" id="UP001177003">
    <property type="component" value="Chromosome 4"/>
</dbReference>
<sequence>MKPQYETRCTSKITSVKVTGPIKTDNFPNVMFKVARGSVSQLYGFTLADLSCLNPYDWIVLYNMLLRDKEKYEPIMSHLKLMIMSYIQDIGEMDVDIAKVLRKKPSVVPKEAPKDFEKLKPRKIYKDGWFVMYQARE</sequence>
<keyword evidence="2" id="KW-1185">Reference proteome</keyword>
<protein>
    <submittedName>
        <fullName evidence="1">Uncharacterized protein</fullName>
    </submittedName>
</protein>
<gene>
    <name evidence="1" type="ORF">LSALG_LOCUS19609</name>
</gene>
<proteinExistence type="predicted"/>
<reference evidence="1" key="1">
    <citation type="submission" date="2023-04" db="EMBL/GenBank/DDBJ databases">
        <authorList>
            <person name="Vijverberg K."/>
            <person name="Xiong W."/>
            <person name="Schranz E."/>
        </authorList>
    </citation>
    <scope>NUCLEOTIDE SEQUENCE</scope>
</reference>
<dbReference type="EMBL" id="OX465080">
    <property type="protein sequence ID" value="CAI9279831.1"/>
    <property type="molecule type" value="Genomic_DNA"/>
</dbReference>
<accession>A0AA35YT93</accession>
<evidence type="ECO:0000313" key="2">
    <source>
        <dbReference type="Proteomes" id="UP001177003"/>
    </source>
</evidence>
<evidence type="ECO:0000313" key="1">
    <source>
        <dbReference type="EMBL" id="CAI9279831.1"/>
    </source>
</evidence>
<dbReference type="AlphaFoldDB" id="A0AA35YT93"/>